<dbReference type="Pfam" id="PF00586">
    <property type="entry name" value="AIRS"/>
    <property type="match status" value="1"/>
</dbReference>
<dbReference type="PANTHER" id="PTHR30270">
    <property type="entry name" value="THIAMINE-MONOPHOSPHATE KINASE"/>
    <property type="match status" value="1"/>
</dbReference>
<dbReference type="InterPro" id="IPR036676">
    <property type="entry name" value="PurM-like_C_sf"/>
</dbReference>
<feature type="domain" description="PurM-like N-terminal" evidence="2">
    <location>
        <begin position="39"/>
        <end position="151"/>
    </location>
</feature>
<dbReference type="EC" id="2.7.4.16" evidence="1"/>
<comment type="function">
    <text evidence="1">Catalyzes the ATP-dependent phosphorylation of thiamine-monophosphate (TMP) to form thiamine-pyrophosphate (TPP), the active form of vitamin B1.</text>
</comment>
<keyword evidence="1 4" id="KW-0418">Kinase</keyword>
<evidence type="ECO:0000313" key="5">
    <source>
        <dbReference type="Proteomes" id="UP001333102"/>
    </source>
</evidence>
<dbReference type="HAMAP" id="MF_02128">
    <property type="entry name" value="TMP_kinase"/>
    <property type="match status" value="1"/>
</dbReference>
<feature type="binding site" evidence="1">
    <location>
        <position position="117"/>
    </location>
    <ligand>
        <name>ATP</name>
        <dbReference type="ChEBI" id="CHEBI:30616"/>
    </ligand>
</feature>
<keyword evidence="1" id="KW-0067">ATP-binding</keyword>
<gene>
    <name evidence="1 4" type="primary">thiL</name>
    <name evidence="4" type="ORF">VLY81_04840</name>
</gene>
<sequence>MTSETPRSEPVSAVGEFGLIERLARRLRPPDQDVVVGIGDDAAVVRLGRGRHLLATCDVQVAGVHFLANRVDPFALGRRCAAVNLSDIAAMGGRPTHFLVSLGLPPETPVAFVERLYEGLAQEAARFGADVVGGNVSRSPVLFIDLTLLGEAGDQVLRRSGARPGDRVLVTGRLGASAAGLAVLAQPGLEASEDDRARVLEAHLTPTPRLLEAGAIVATGGATAMLDVSDGLAQDLGHLCDESGVGVRVWAGSLPVDEATRRVARAAGRDPLEWAVGGGEDYELLFTARPEAVEALIAAVGRAAGTPVSVIGEILPAERGRWLVLPDGREVALGVRGWSHF</sequence>
<comment type="pathway">
    <text evidence="1">Cofactor biosynthesis; thiamine diphosphate biosynthesis; thiamine diphosphate from thiamine phosphate: step 1/1.</text>
</comment>
<keyword evidence="5" id="KW-1185">Reference proteome</keyword>
<feature type="binding site" evidence="1">
    <location>
        <position position="229"/>
    </location>
    <ligand>
        <name>ATP</name>
        <dbReference type="ChEBI" id="CHEBI:30616"/>
    </ligand>
</feature>
<dbReference type="InterPro" id="IPR036921">
    <property type="entry name" value="PurM-like_N_sf"/>
</dbReference>
<comment type="similarity">
    <text evidence="1">Belongs to the thiamine-monophosphate kinase family.</text>
</comment>
<dbReference type="InterPro" id="IPR010918">
    <property type="entry name" value="PurM-like_C_dom"/>
</dbReference>
<protein>
    <recommendedName>
        <fullName evidence="1">Thiamine-monophosphate kinase</fullName>
        <shortName evidence="1">TMP kinase</shortName>
        <shortName evidence="1">Thiamine-phosphate kinase</shortName>
        <ecNumber evidence="1">2.7.4.16</ecNumber>
    </recommendedName>
</protein>
<evidence type="ECO:0000259" key="3">
    <source>
        <dbReference type="Pfam" id="PF02769"/>
    </source>
</evidence>
<feature type="binding site" evidence="1">
    <location>
        <position position="227"/>
    </location>
    <ligand>
        <name>Mg(2+)</name>
        <dbReference type="ChEBI" id="CHEBI:18420"/>
        <label>3</label>
    </ligand>
</feature>
<dbReference type="InterPro" id="IPR006283">
    <property type="entry name" value="ThiL-like"/>
</dbReference>
<keyword evidence="1" id="KW-0479">Metal-binding</keyword>
<keyword evidence="1 4" id="KW-0808">Transferase</keyword>
<dbReference type="PANTHER" id="PTHR30270:SF0">
    <property type="entry name" value="THIAMINE-MONOPHOSPHATE KINASE"/>
    <property type="match status" value="1"/>
</dbReference>
<feature type="binding site" evidence="1">
    <location>
        <position position="338"/>
    </location>
    <ligand>
        <name>substrate</name>
    </ligand>
</feature>
<feature type="binding site" evidence="1">
    <location>
        <position position="56"/>
    </location>
    <ligand>
        <name>Mg(2+)</name>
        <dbReference type="ChEBI" id="CHEBI:18420"/>
        <label>4</label>
    </ligand>
</feature>
<feature type="binding site" evidence="1">
    <location>
        <position position="87"/>
    </location>
    <ligand>
        <name>Mg(2+)</name>
        <dbReference type="ChEBI" id="CHEBI:18420"/>
        <label>4</label>
    </ligand>
</feature>
<evidence type="ECO:0000313" key="4">
    <source>
        <dbReference type="EMBL" id="WRP15494.1"/>
    </source>
</evidence>
<feature type="domain" description="PurM-like C-terminal" evidence="3">
    <location>
        <begin position="163"/>
        <end position="320"/>
    </location>
</feature>
<comment type="catalytic activity">
    <reaction evidence="1">
        <text>thiamine phosphate + ATP = thiamine diphosphate + ADP</text>
        <dbReference type="Rhea" id="RHEA:15913"/>
        <dbReference type="ChEBI" id="CHEBI:30616"/>
        <dbReference type="ChEBI" id="CHEBI:37575"/>
        <dbReference type="ChEBI" id="CHEBI:58937"/>
        <dbReference type="ChEBI" id="CHEBI:456216"/>
        <dbReference type="EC" id="2.7.4.16"/>
    </reaction>
</comment>
<accession>A0ABZ1BS20</accession>
<dbReference type="SUPFAM" id="SSF55326">
    <property type="entry name" value="PurM N-terminal domain-like"/>
    <property type="match status" value="1"/>
</dbReference>
<dbReference type="CDD" id="cd02194">
    <property type="entry name" value="ThiL"/>
    <property type="match status" value="1"/>
</dbReference>
<feature type="binding site" evidence="1">
    <location>
        <position position="58"/>
    </location>
    <ligand>
        <name>Mg(2+)</name>
        <dbReference type="ChEBI" id="CHEBI:18420"/>
        <label>2</label>
    </ligand>
</feature>
<dbReference type="Pfam" id="PF02769">
    <property type="entry name" value="AIRS_C"/>
    <property type="match status" value="1"/>
</dbReference>
<organism evidence="4 5">
    <name type="scientific">Geochorda subterranea</name>
    <dbReference type="NCBI Taxonomy" id="3109564"/>
    <lineage>
        <taxon>Bacteria</taxon>
        <taxon>Bacillati</taxon>
        <taxon>Bacillota</taxon>
        <taxon>Limnochordia</taxon>
        <taxon>Limnochordales</taxon>
        <taxon>Geochordaceae</taxon>
        <taxon>Geochorda</taxon>
    </lineage>
</organism>
<dbReference type="GO" id="GO:0009030">
    <property type="term" value="F:thiamine-phosphate kinase activity"/>
    <property type="evidence" value="ECO:0007669"/>
    <property type="project" value="UniProtKB-EC"/>
</dbReference>
<feature type="binding site" evidence="1">
    <location>
        <position position="58"/>
    </location>
    <ligand>
        <name>Mg(2+)</name>
        <dbReference type="ChEBI" id="CHEBI:18420"/>
        <label>1</label>
    </ligand>
</feature>
<dbReference type="RefSeq" id="WP_324669898.1">
    <property type="nucleotide sequence ID" value="NZ_CP141614.1"/>
</dbReference>
<dbReference type="Gene3D" id="3.30.1330.10">
    <property type="entry name" value="PurM-like, N-terminal domain"/>
    <property type="match status" value="1"/>
</dbReference>
<feature type="binding site" evidence="1">
    <location>
        <position position="159"/>
    </location>
    <ligand>
        <name>ATP</name>
        <dbReference type="ChEBI" id="CHEBI:30616"/>
    </ligand>
</feature>
<proteinExistence type="inferred from homology"/>
<feature type="binding site" evidence="1">
    <location>
        <begin position="134"/>
        <end position="135"/>
    </location>
    <ligand>
        <name>ATP</name>
        <dbReference type="ChEBI" id="CHEBI:30616"/>
    </ligand>
</feature>
<dbReference type="InterPro" id="IPR016188">
    <property type="entry name" value="PurM-like_N"/>
</dbReference>
<keyword evidence="1" id="KW-0547">Nucleotide-binding</keyword>
<keyword evidence="1" id="KW-0460">Magnesium</keyword>
<dbReference type="NCBIfam" id="TIGR01379">
    <property type="entry name" value="thiL"/>
    <property type="match status" value="1"/>
</dbReference>
<feature type="binding site" evidence="1">
    <location>
        <position position="87"/>
    </location>
    <ligand>
        <name>Mg(2+)</name>
        <dbReference type="ChEBI" id="CHEBI:18420"/>
        <label>2</label>
    </ligand>
</feature>
<feature type="binding site" evidence="1">
    <location>
        <position position="65"/>
    </location>
    <ligand>
        <name>substrate</name>
    </ligand>
</feature>
<dbReference type="PIRSF" id="PIRSF005303">
    <property type="entry name" value="Thiam_monoph_kin"/>
    <property type="match status" value="1"/>
</dbReference>
<dbReference type="EMBL" id="CP141614">
    <property type="protein sequence ID" value="WRP15494.1"/>
    <property type="molecule type" value="Genomic_DNA"/>
</dbReference>
<keyword evidence="1" id="KW-0784">Thiamine biosynthesis</keyword>
<feature type="binding site" evidence="1">
    <location>
        <position position="41"/>
    </location>
    <ligand>
        <name>Mg(2+)</name>
        <dbReference type="ChEBI" id="CHEBI:18420"/>
        <label>3</label>
    </ligand>
</feature>
<feature type="binding site" evidence="1">
    <location>
        <position position="280"/>
    </location>
    <ligand>
        <name>substrate</name>
    </ligand>
</feature>
<dbReference type="Gene3D" id="3.90.650.10">
    <property type="entry name" value="PurM-like C-terminal domain"/>
    <property type="match status" value="1"/>
</dbReference>
<dbReference type="Proteomes" id="UP001333102">
    <property type="component" value="Chromosome"/>
</dbReference>
<feature type="binding site" evidence="1">
    <location>
        <position position="87"/>
    </location>
    <ligand>
        <name>Mg(2+)</name>
        <dbReference type="ChEBI" id="CHEBI:18420"/>
        <label>3</label>
    </ligand>
</feature>
<dbReference type="SUPFAM" id="SSF56042">
    <property type="entry name" value="PurM C-terminal domain-like"/>
    <property type="match status" value="1"/>
</dbReference>
<comment type="caution">
    <text evidence="1">Lacks conserved residue(s) required for the propagation of feature annotation.</text>
</comment>
<feature type="binding site" evidence="1">
    <location>
        <position position="230"/>
    </location>
    <ligand>
        <name>Mg(2+)</name>
        <dbReference type="ChEBI" id="CHEBI:18420"/>
        <label>5</label>
    </ligand>
</feature>
<reference evidence="5" key="1">
    <citation type="submission" date="2023-12" db="EMBL/GenBank/DDBJ databases">
        <title>Novel isolates from deep terrestrial aquifers shed light on the physiology and ecology of the class Limnochordia.</title>
        <authorList>
            <person name="Karnachuk O.V."/>
            <person name="Lukina A.P."/>
            <person name="Avakyan M.R."/>
            <person name="Kadnikov V."/>
            <person name="Begmatov S."/>
            <person name="Beletsky A.V."/>
            <person name="Mardanov A.V."/>
            <person name="Ravin N.V."/>
        </authorList>
    </citation>
    <scope>NUCLEOTIDE SEQUENCE [LARGE SCALE GENOMIC DNA]</scope>
    <source>
        <strain evidence="5">LN</strain>
    </source>
</reference>
<name>A0ABZ1BS20_9FIRM</name>
<comment type="miscellaneous">
    <text evidence="1">Reaction mechanism of ThiL seems to utilize a direct, inline transfer of the gamma-phosphate of ATP to TMP rather than a phosphorylated enzyme intermediate.</text>
</comment>
<feature type="binding site" evidence="1">
    <location>
        <position position="41"/>
    </location>
    <ligand>
        <name>Mg(2+)</name>
        <dbReference type="ChEBI" id="CHEBI:18420"/>
        <label>4</label>
    </ligand>
</feature>
<evidence type="ECO:0000259" key="2">
    <source>
        <dbReference type="Pfam" id="PF00586"/>
    </source>
</evidence>
<feature type="binding site" evidence="1">
    <location>
        <position position="135"/>
    </location>
    <ligand>
        <name>Mg(2+)</name>
        <dbReference type="ChEBI" id="CHEBI:18420"/>
        <label>1</label>
    </ligand>
</feature>
<evidence type="ECO:0000256" key="1">
    <source>
        <dbReference type="HAMAP-Rule" id="MF_02128"/>
    </source>
</evidence>